<dbReference type="PANTHER" id="PTHR47926:SF386">
    <property type="entry name" value="PENTATRICOPEPTIDE REPEAT-CONTAINING PROTEIN"/>
    <property type="match status" value="1"/>
</dbReference>
<evidence type="ECO:0000313" key="4">
    <source>
        <dbReference type="Proteomes" id="UP000663760"/>
    </source>
</evidence>
<dbReference type="GO" id="GO:0009451">
    <property type="term" value="P:RNA modification"/>
    <property type="evidence" value="ECO:0007669"/>
    <property type="project" value="InterPro"/>
</dbReference>
<dbReference type="AlphaFoldDB" id="A0A7I8LNN4"/>
<feature type="repeat" description="PPR" evidence="2">
    <location>
        <begin position="294"/>
        <end position="328"/>
    </location>
</feature>
<dbReference type="OrthoDB" id="1917168at2759"/>
<organism evidence="3 4">
    <name type="scientific">Spirodela intermedia</name>
    <name type="common">Intermediate duckweed</name>
    <dbReference type="NCBI Taxonomy" id="51605"/>
    <lineage>
        <taxon>Eukaryota</taxon>
        <taxon>Viridiplantae</taxon>
        <taxon>Streptophyta</taxon>
        <taxon>Embryophyta</taxon>
        <taxon>Tracheophyta</taxon>
        <taxon>Spermatophyta</taxon>
        <taxon>Magnoliopsida</taxon>
        <taxon>Liliopsida</taxon>
        <taxon>Araceae</taxon>
        <taxon>Lemnoideae</taxon>
        <taxon>Spirodela</taxon>
    </lineage>
</organism>
<dbReference type="EMBL" id="LR746281">
    <property type="protein sequence ID" value="CAA7410955.1"/>
    <property type="molecule type" value="Genomic_DNA"/>
</dbReference>
<dbReference type="GO" id="GO:0099402">
    <property type="term" value="P:plant organ development"/>
    <property type="evidence" value="ECO:0007669"/>
    <property type="project" value="UniProtKB-ARBA"/>
</dbReference>
<dbReference type="FunFam" id="1.25.40.10:FF:000158">
    <property type="entry name" value="pentatricopeptide repeat-containing protein At2g33680"/>
    <property type="match status" value="1"/>
</dbReference>
<dbReference type="GO" id="GO:0003723">
    <property type="term" value="F:RNA binding"/>
    <property type="evidence" value="ECO:0007669"/>
    <property type="project" value="InterPro"/>
</dbReference>
<dbReference type="PANTHER" id="PTHR47926">
    <property type="entry name" value="PENTATRICOPEPTIDE REPEAT-CONTAINING PROTEIN"/>
    <property type="match status" value="1"/>
</dbReference>
<protein>
    <submittedName>
        <fullName evidence="3">Uncharacterized protein</fullName>
    </submittedName>
</protein>
<dbReference type="InterPro" id="IPR046848">
    <property type="entry name" value="E_motif"/>
</dbReference>
<name>A0A7I8LNN4_SPIIN</name>
<sequence>MYVPYERELLPHLSLLLDQALQSGNPRAAAPLHARLLKAGLLARFHARLFLCYAVASGRRNLLSLHRLLGGAPPDAAAGCFQWNAAVSSLVRRGLPSLAARAFSVMHGLGLPLCSYALCSAIAAAVAAAEEAAALGMQAHAYTVKSGWASAVFVGGALVNLYVKLGGMGDARKMFDEIPLKNATCANTLLMGYVNAKLWPESLALVREMLAAGPPPDDFTLSAALRMFAEMPAAGLGKQVHAHLLRRGQPIEEDALLLSLLVEMYGNCGRVGEARRVFETAGGRVAEAERGARDVVLWTSMLNAHSRNGQFPDVARTFDEMLAEGTPPDGVAFVAVLSACSRTADLAGGLAYFQSMTEDHRISPWPEHYGCVVHLLCMAGETKKAWELAEGGGTAGGVRVWGALLAACSELGDVEMGKRAARRALEEDPGNVGVYVELCNLYARQGMWGEIELLRKEMNQRGLKKEVGSSWLEQRPYSATPDLYKLPL</sequence>
<dbReference type="InterPro" id="IPR002885">
    <property type="entry name" value="PPR_rpt"/>
</dbReference>
<keyword evidence="1" id="KW-0677">Repeat</keyword>
<keyword evidence="4" id="KW-1185">Reference proteome</keyword>
<proteinExistence type="predicted"/>
<accession>A0A7I8LNN4</accession>
<dbReference type="InterPro" id="IPR011990">
    <property type="entry name" value="TPR-like_helical_dom_sf"/>
</dbReference>
<dbReference type="Gene3D" id="1.25.40.10">
    <property type="entry name" value="Tetratricopeptide repeat domain"/>
    <property type="match status" value="2"/>
</dbReference>
<dbReference type="Pfam" id="PF01535">
    <property type="entry name" value="PPR"/>
    <property type="match status" value="2"/>
</dbReference>
<evidence type="ECO:0000256" key="1">
    <source>
        <dbReference type="ARBA" id="ARBA00022737"/>
    </source>
</evidence>
<dbReference type="Proteomes" id="UP000663760">
    <property type="component" value="Chromosome 18"/>
</dbReference>
<dbReference type="InterPro" id="IPR046960">
    <property type="entry name" value="PPR_At4g14850-like_plant"/>
</dbReference>
<evidence type="ECO:0000313" key="3">
    <source>
        <dbReference type="EMBL" id="CAA7410955.1"/>
    </source>
</evidence>
<feature type="repeat" description="PPR" evidence="2">
    <location>
        <begin position="182"/>
        <end position="216"/>
    </location>
</feature>
<evidence type="ECO:0000256" key="2">
    <source>
        <dbReference type="PROSITE-ProRule" id="PRU00708"/>
    </source>
</evidence>
<dbReference type="Pfam" id="PF20431">
    <property type="entry name" value="E_motif"/>
    <property type="match status" value="1"/>
</dbReference>
<dbReference type="Pfam" id="PF13041">
    <property type="entry name" value="PPR_2"/>
    <property type="match status" value="1"/>
</dbReference>
<gene>
    <name evidence="3" type="ORF">SI8410_18021633</name>
</gene>
<dbReference type="NCBIfam" id="TIGR00756">
    <property type="entry name" value="PPR"/>
    <property type="match status" value="1"/>
</dbReference>
<dbReference type="PROSITE" id="PS51375">
    <property type="entry name" value="PPR"/>
    <property type="match status" value="2"/>
</dbReference>
<dbReference type="SUPFAM" id="SSF48452">
    <property type="entry name" value="TPR-like"/>
    <property type="match status" value="1"/>
</dbReference>
<reference evidence="3" key="1">
    <citation type="submission" date="2020-02" db="EMBL/GenBank/DDBJ databases">
        <authorList>
            <person name="Scholz U."/>
            <person name="Mascher M."/>
            <person name="Fiebig A."/>
        </authorList>
    </citation>
    <scope>NUCLEOTIDE SEQUENCE</scope>
</reference>